<evidence type="ECO:0000256" key="5">
    <source>
        <dbReference type="ARBA" id="ARBA00023002"/>
    </source>
</evidence>
<sequence>MKRKIKEILGIDKPIIQGPLNWLTDAHYVSAVSNAGGLGVLGLNAGERESAKNMEERINNMRREIRRVRTMTDKPFGLNVAPQSNDPALDKYTEAWLQLMVEEEVKIVILVGDLAPYWIGRFKDHGIVVVFRALQPTVDNTKAAIDAGADIIVATGFDEGGTVPYQGIGTFSIVPLIVDAAEGRVPVFAAGGIADARTAKAAFALGADGLYVGTAFMMAIESPLAHGIKVLAVEANANDLVMYRTVPAFYRSLPGELPNKLLAMSKAGATEEELFEAQNTYVGMRDGMLFGDLSKGYASFGLGISVIHSIRPVAEIIDELMKGVPA</sequence>
<keyword evidence="7" id="KW-0503">Monooxygenase</keyword>
<evidence type="ECO:0000313" key="8">
    <source>
        <dbReference type="Proteomes" id="UP000255367"/>
    </source>
</evidence>
<dbReference type="Pfam" id="PF03060">
    <property type="entry name" value="NMO"/>
    <property type="match status" value="1"/>
</dbReference>
<protein>
    <recommendedName>
        <fullName evidence="2">Probable nitronate monooxygenase</fullName>
    </recommendedName>
</protein>
<evidence type="ECO:0000313" key="7">
    <source>
        <dbReference type="EMBL" id="SUP44925.1"/>
    </source>
</evidence>
<evidence type="ECO:0000256" key="1">
    <source>
        <dbReference type="ARBA" id="ARBA00003535"/>
    </source>
</evidence>
<dbReference type="InterPro" id="IPR013785">
    <property type="entry name" value="Aldolase_TIM"/>
</dbReference>
<dbReference type="SUPFAM" id="SSF51412">
    <property type="entry name" value="Inosine monophosphate dehydrogenase (IMPDH)"/>
    <property type="match status" value="1"/>
</dbReference>
<keyword evidence="6" id="KW-0175">Coiled coil</keyword>
<keyword evidence="5 7" id="KW-0560">Oxidoreductase</keyword>
<dbReference type="PANTHER" id="PTHR32332:SF20">
    <property type="entry name" value="2-NITROPROPANE DIOXYGENASE-LIKE PROTEIN"/>
    <property type="match status" value="1"/>
</dbReference>
<dbReference type="Gene3D" id="3.20.20.70">
    <property type="entry name" value="Aldolase class I"/>
    <property type="match status" value="1"/>
</dbReference>
<keyword evidence="8" id="KW-1185">Reference proteome</keyword>
<keyword evidence="3" id="KW-0285">Flavoprotein</keyword>
<dbReference type="RefSeq" id="WP_115310974.1">
    <property type="nucleotide sequence ID" value="NZ_UHIO01000001.1"/>
</dbReference>
<dbReference type="GO" id="GO:0018580">
    <property type="term" value="F:nitronate monooxygenase activity"/>
    <property type="evidence" value="ECO:0007669"/>
    <property type="project" value="InterPro"/>
</dbReference>
<evidence type="ECO:0000256" key="6">
    <source>
        <dbReference type="SAM" id="Coils"/>
    </source>
</evidence>
<keyword evidence="4" id="KW-0288">FMN</keyword>
<dbReference type="InterPro" id="IPR004136">
    <property type="entry name" value="NMO"/>
</dbReference>
<dbReference type="Proteomes" id="UP000255367">
    <property type="component" value="Unassembled WGS sequence"/>
</dbReference>
<name>A0A380NPI5_9FIRM</name>
<comment type="function">
    <text evidence="1">Nitronate monooxygenase that uses molecular oxygen to catalyze the oxidative denitrification of alkyl nitronates. Acts on propionate 3-nitronate (P3N), the presumed physiological substrate. Probably functions in the detoxification of P3N, a metabolic poison produced by plants and fungi as a defense mechanism.</text>
</comment>
<evidence type="ECO:0000256" key="2">
    <source>
        <dbReference type="ARBA" id="ARBA00013457"/>
    </source>
</evidence>
<dbReference type="CDD" id="cd04730">
    <property type="entry name" value="NPD_like"/>
    <property type="match status" value="1"/>
</dbReference>
<dbReference type="OrthoDB" id="9778912at2"/>
<accession>A0A380NPI5</accession>
<dbReference type="AlphaFoldDB" id="A0A380NPI5"/>
<organism evidence="7 8">
    <name type="scientific">Veillonella criceti</name>
    <dbReference type="NCBI Taxonomy" id="103891"/>
    <lineage>
        <taxon>Bacteria</taxon>
        <taxon>Bacillati</taxon>
        <taxon>Bacillota</taxon>
        <taxon>Negativicutes</taxon>
        <taxon>Veillonellales</taxon>
        <taxon>Veillonellaceae</taxon>
        <taxon>Veillonella</taxon>
    </lineage>
</organism>
<evidence type="ECO:0000256" key="3">
    <source>
        <dbReference type="ARBA" id="ARBA00022630"/>
    </source>
</evidence>
<gene>
    <name evidence="7" type="ORF">NCTC12020_01907</name>
</gene>
<feature type="coiled-coil region" evidence="6">
    <location>
        <begin position="44"/>
        <end position="71"/>
    </location>
</feature>
<proteinExistence type="predicted"/>
<dbReference type="EMBL" id="UHIO01000001">
    <property type="protein sequence ID" value="SUP44925.1"/>
    <property type="molecule type" value="Genomic_DNA"/>
</dbReference>
<dbReference type="PANTHER" id="PTHR32332">
    <property type="entry name" value="2-NITROPROPANE DIOXYGENASE"/>
    <property type="match status" value="1"/>
</dbReference>
<reference evidence="7 8" key="1">
    <citation type="submission" date="2018-06" db="EMBL/GenBank/DDBJ databases">
        <authorList>
            <consortium name="Pathogen Informatics"/>
            <person name="Doyle S."/>
        </authorList>
    </citation>
    <scope>NUCLEOTIDE SEQUENCE [LARGE SCALE GENOMIC DNA]</scope>
    <source>
        <strain evidence="7 8">NCTC12020</strain>
    </source>
</reference>
<evidence type="ECO:0000256" key="4">
    <source>
        <dbReference type="ARBA" id="ARBA00022643"/>
    </source>
</evidence>